<evidence type="ECO:0000256" key="12">
    <source>
        <dbReference type="ARBA" id="ARBA00023242"/>
    </source>
</evidence>
<dbReference type="GO" id="GO:0005739">
    <property type="term" value="C:mitochondrion"/>
    <property type="evidence" value="ECO:0007669"/>
    <property type="project" value="UniProtKB-SubCell"/>
</dbReference>
<name>A0AAP0KBV6_9MAGN</name>
<protein>
    <recommendedName>
        <fullName evidence="16">Acyl-coenzyme A thioesterase 13</fullName>
    </recommendedName>
    <alternativeName>
        <fullName evidence="17">Hotdog-fold thioesterase superfamily member 2</fullName>
    </alternativeName>
    <alternativeName>
        <fullName evidence="18">Thioesterase superfamily member 2</fullName>
    </alternativeName>
</protein>
<dbReference type="GO" id="GO:0005819">
    <property type="term" value="C:spindle"/>
    <property type="evidence" value="ECO:0007669"/>
    <property type="project" value="UniProtKB-SubCell"/>
</dbReference>
<dbReference type="GO" id="GO:0006629">
    <property type="term" value="P:lipid metabolic process"/>
    <property type="evidence" value="ECO:0007669"/>
    <property type="project" value="UniProtKB-KW"/>
</dbReference>
<evidence type="ECO:0000256" key="14">
    <source>
        <dbReference type="ARBA" id="ARBA00058205"/>
    </source>
</evidence>
<comment type="caution">
    <text evidence="21">The sequence shown here is derived from an EMBL/GenBank/DDBJ whole genome shotgun (WGS) entry which is preliminary data.</text>
</comment>
<feature type="region of interest" description="Disordered" evidence="19">
    <location>
        <begin position="1"/>
        <end position="25"/>
    </location>
</feature>
<evidence type="ECO:0000256" key="6">
    <source>
        <dbReference type="ARBA" id="ARBA00022490"/>
    </source>
</evidence>
<evidence type="ECO:0000256" key="16">
    <source>
        <dbReference type="ARBA" id="ARBA00067273"/>
    </source>
</evidence>
<evidence type="ECO:0000256" key="19">
    <source>
        <dbReference type="SAM" id="MobiDB-lite"/>
    </source>
</evidence>
<keyword evidence="8" id="KW-0007">Acetylation</keyword>
<dbReference type="InterPro" id="IPR006683">
    <property type="entry name" value="Thioestr_dom"/>
</dbReference>
<dbReference type="InterPro" id="IPR039298">
    <property type="entry name" value="ACOT13"/>
</dbReference>
<dbReference type="Pfam" id="PF03061">
    <property type="entry name" value="4HBT"/>
    <property type="match status" value="1"/>
</dbReference>
<reference evidence="21 22" key="1">
    <citation type="submission" date="2024-01" db="EMBL/GenBank/DDBJ databases">
        <title>Genome assemblies of Stephania.</title>
        <authorList>
            <person name="Yang L."/>
        </authorList>
    </citation>
    <scope>NUCLEOTIDE SEQUENCE [LARGE SCALE GENOMIC DNA]</scope>
    <source>
        <strain evidence="21">JXDWG</strain>
        <tissue evidence="21">Leaf</tissue>
    </source>
</reference>
<keyword evidence="12" id="KW-0539">Nucleus</keyword>
<evidence type="ECO:0000256" key="15">
    <source>
        <dbReference type="ARBA" id="ARBA00064709"/>
    </source>
</evidence>
<evidence type="ECO:0000256" key="11">
    <source>
        <dbReference type="ARBA" id="ARBA00023212"/>
    </source>
</evidence>
<keyword evidence="9" id="KW-0443">Lipid metabolism</keyword>
<evidence type="ECO:0000256" key="3">
    <source>
        <dbReference type="ARBA" id="ARBA00004186"/>
    </source>
</evidence>
<evidence type="ECO:0000256" key="7">
    <source>
        <dbReference type="ARBA" id="ARBA00022801"/>
    </source>
</evidence>
<dbReference type="PANTHER" id="PTHR21660:SF1">
    <property type="entry name" value="ACYL-COENZYME A THIOESTERASE 13"/>
    <property type="match status" value="1"/>
</dbReference>
<evidence type="ECO:0000256" key="17">
    <source>
        <dbReference type="ARBA" id="ARBA00081533"/>
    </source>
</evidence>
<dbReference type="InterPro" id="IPR029069">
    <property type="entry name" value="HotDog_dom_sf"/>
</dbReference>
<evidence type="ECO:0000256" key="9">
    <source>
        <dbReference type="ARBA" id="ARBA00023098"/>
    </source>
</evidence>
<keyword evidence="7" id="KW-0378">Hydrolase</keyword>
<comment type="catalytic activity">
    <reaction evidence="13">
        <text>a fatty acyl-CoA + H2O = a fatty acid + CoA + H(+)</text>
        <dbReference type="Rhea" id="RHEA:16781"/>
        <dbReference type="ChEBI" id="CHEBI:15377"/>
        <dbReference type="ChEBI" id="CHEBI:15378"/>
        <dbReference type="ChEBI" id="CHEBI:28868"/>
        <dbReference type="ChEBI" id="CHEBI:57287"/>
        <dbReference type="ChEBI" id="CHEBI:77636"/>
    </reaction>
    <physiologicalReaction direction="left-to-right" evidence="13">
        <dbReference type="Rhea" id="RHEA:16782"/>
    </physiologicalReaction>
</comment>
<gene>
    <name evidence="21" type="ORF">Scep_007456</name>
</gene>
<comment type="subcellular location">
    <subcellularLocation>
        <location evidence="3">Cytoplasm</location>
        <location evidence="3">Cytoskeleton</location>
        <location evidence="3">Spindle</location>
    </subcellularLocation>
    <subcellularLocation>
        <location evidence="4">Cytoplasm</location>
        <location evidence="4">Cytosol</location>
    </subcellularLocation>
    <subcellularLocation>
        <location evidence="2">Mitochondrion</location>
    </subcellularLocation>
    <subcellularLocation>
        <location evidence="1">Nucleus</location>
    </subcellularLocation>
</comment>
<evidence type="ECO:0000256" key="8">
    <source>
        <dbReference type="ARBA" id="ARBA00022990"/>
    </source>
</evidence>
<evidence type="ECO:0000256" key="5">
    <source>
        <dbReference type="ARBA" id="ARBA00008324"/>
    </source>
</evidence>
<dbReference type="GO" id="GO:0005829">
    <property type="term" value="C:cytosol"/>
    <property type="evidence" value="ECO:0007669"/>
    <property type="project" value="UniProtKB-SubCell"/>
</dbReference>
<dbReference type="GO" id="GO:0005634">
    <property type="term" value="C:nucleus"/>
    <property type="evidence" value="ECO:0007669"/>
    <property type="project" value="UniProtKB-SubCell"/>
</dbReference>
<evidence type="ECO:0000256" key="18">
    <source>
        <dbReference type="ARBA" id="ARBA00083956"/>
    </source>
</evidence>
<evidence type="ECO:0000313" key="21">
    <source>
        <dbReference type="EMBL" id="KAK9148699.1"/>
    </source>
</evidence>
<comment type="similarity">
    <text evidence="5">Belongs to the thioesterase PaaI family.</text>
</comment>
<evidence type="ECO:0000256" key="4">
    <source>
        <dbReference type="ARBA" id="ARBA00004514"/>
    </source>
</evidence>
<keyword evidence="22" id="KW-1185">Reference proteome</keyword>
<evidence type="ECO:0000256" key="10">
    <source>
        <dbReference type="ARBA" id="ARBA00023128"/>
    </source>
</evidence>
<dbReference type="SUPFAM" id="SSF54637">
    <property type="entry name" value="Thioesterase/thiol ester dehydrase-isomerase"/>
    <property type="match status" value="1"/>
</dbReference>
<keyword evidence="10" id="KW-0496">Mitochondrion</keyword>
<dbReference type="CDD" id="cd03443">
    <property type="entry name" value="PaaI_thioesterase"/>
    <property type="match status" value="1"/>
</dbReference>
<evidence type="ECO:0000256" key="13">
    <source>
        <dbReference type="ARBA" id="ARBA00052976"/>
    </source>
</evidence>
<dbReference type="AlphaFoldDB" id="A0AAP0KBV6"/>
<dbReference type="Proteomes" id="UP001419268">
    <property type="component" value="Unassembled WGS sequence"/>
</dbReference>
<evidence type="ECO:0000256" key="1">
    <source>
        <dbReference type="ARBA" id="ARBA00004123"/>
    </source>
</evidence>
<sequence length="193" mass="21716">MFLHFTNTKSKVKSRRKKLRNLDRSRDSLRRQEDITSMEREDKILPIKAKKWIEALGKKVVGFEIETRCLEGIRATKAEKGLLRFSITVTKDMSDKEGNWHMGAIATIIDNLGAAAIGSSLGEVKASVCFDISYFSAAKVGEEVEIEAKLLENRDKFSSVTVEVKRKDDGKLIALGKQWMSSVTRTEAHPSKL</sequence>
<dbReference type="EMBL" id="JBBNAG010000003">
    <property type="protein sequence ID" value="KAK9148699.1"/>
    <property type="molecule type" value="Genomic_DNA"/>
</dbReference>
<evidence type="ECO:0000256" key="2">
    <source>
        <dbReference type="ARBA" id="ARBA00004173"/>
    </source>
</evidence>
<feature type="domain" description="Thioesterase" evidence="20">
    <location>
        <begin position="98"/>
        <end position="171"/>
    </location>
</feature>
<accession>A0AAP0KBV6</accession>
<dbReference type="GO" id="GO:0047617">
    <property type="term" value="F:fatty acyl-CoA hydrolase activity"/>
    <property type="evidence" value="ECO:0007669"/>
    <property type="project" value="InterPro"/>
</dbReference>
<evidence type="ECO:0000259" key="20">
    <source>
        <dbReference type="Pfam" id="PF03061"/>
    </source>
</evidence>
<dbReference type="PANTHER" id="PTHR21660">
    <property type="entry name" value="THIOESTERASE SUPERFAMILY MEMBER-RELATED"/>
    <property type="match status" value="1"/>
</dbReference>
<keyword evidence="6" id="KW-0963">Cytoplasm</keyword>
<organism evidence="21 22">
    <name type="scientific">Stephania cephalantha</name>
    <dbReference type="NCBI Taxonomy" id="152367"/>
    <lineage>
        <taxon>Eukaryota</taxon>
        <taxon>Viridiplantae</taxon>
        <taxon>Streptophyta</taxon>
        <taxon>Embryophyta</taxon>
        <taxon>Tracheophyta</taxon>
        <taxon>Spermatophyta</taxon>
        <taxon>Magnoliopsida</taxon>
        <taxon>Ranunculales</taxon>
        <taxon>Menispermaceae</taxon>
        <taxon>Menispermoideae</taxon>
        <taxon>Cissampelideae</taxon>
        <taxon>Stephania</taxon>
    </lineage>
</organism>
<dbReference type="Gene3D" id="3.10.129.10">
    <property type="entry name" value="Hotdog Thioesterase"/>
    <property type="match status" value="1"/>
</dbReference>
<proteinExistence type="inferred from homology"/>
<keyword evidence="11" id="KW-0206">Cytoskeleton</keyword>
<feature type="compositionally biased region" description="Basic residues" evidence="19">
    <location>
        <begin position="10"/>
        <end position="19"/>
    </location>
</feature>
<dbReference type="FunFam" id="3.10.129.10:FF:000021">
    <property type="entry name" value="Acyl-coenzyme A thioesterase 13"/>
    <property type="match status" value="1"/>
</dbReference>
<comment type="subunit">
    <text evidence="15">Homotetramer. Interacts with PCTP.</text>
</comment>
<comment type="function">
    <text evidence="14">Catalyzes the hydrolysis of acyl-CoAs into free fatty acids and coenzyme A (CoASH), regulating their respective intracellular levels. Has acyl-CoA thioesterase activity towards medium (C12) and long-chain (C18) fatty acyl-CoA substrates. Can also hydrolyze 3-hydroxyphenylacetyl-CoA and 3,4-dihydroxyphenylacetyl-CoA (in vitro). May play a role in controlling adaptive thermogenesis.</text>
</comment>
<evidence type="ECO:0000313" key="22">
    <source>
        <dbReference type="Proteomes" id="UP001419268"/>
    </source>
</evidence>